<evidence type="ECO:0000256" key="25">
    <source>
        <dbReference type="SAM" id="MobiDB-lite"/>
    </source>
</evidence>
<dbReference type="PANTHER" id="PTHR12553:SF49">
    <property type="entry name" value="ZINC PHOSPHODIESTERASE ELAC PROTEIN 2"/>
    <property type="match status" value="1"/>
</dbReference>
<dbReference type="Proteomes" id="UP001295444">
    <property type="component" value="Chromosome 05"/>
</dbReference>
<keyword evidence="12" id="KW-0255">Endonuclease</keyword>
<dbReference type="GO" id="GO:0005634">
    <property type="term" value="C:nucleus"/>
    <property type="evidence" value="ECO:0007669"/>
    <property type="project" value="UniProtKB-SubCell"/>
</dbReference>
<proteinExistence type="inferred from homology"/>
<evidence type="ECO:0000256" key="12">
    <source>
        <dbReference type="ARBA" id="ARBA00022759"/>
    </source>
</evidence>
<evidence type="ECO:0000256" key="3">
    <source>
        <dbReference type="ARBA" id="ARBA00004123"/>
    </source>
</evidence>
<dbReference type="GO" id="GO:1990180">
    <property type="term" value="P:mitochondrial tRNA 3'-end processing"/>
    <property type="evidence" value="ECO:0007669"/>
    <property type="project" value="TreeGrafter"/>
</dbReference>
<keyword evidence="27" id="KW-1185">Reference proteome</keyword>
<evidence type="ECO:0000256" key="8">
    <source>
        <dbReference type="ARBA" id="ARBA00022553"/>
    </source>
</evidence>
<dbReference type="FunFam" id="3.60.15.10:FF:000014">
    <property type="entry name" value="Zinc phosphodiesterase ELAC protein 2"/>
    <property type="match status" value="1"/>
</dbReference>
<keyword evidence="18" id="KW-1135">Mitochondrion nucleoid</keyword>
<comment type="similarity">
    <text evidence="5">Belongs to the RNase Z family.</text>
</comment>
<evidence type="ECO:0000256" key="2">
    <source>
        <dbReference type="ARBA" id="ARBA00001947"/>
    </source>
</evidence>
<dbReference type="InterPro" id="IPR036866">
    <property type="entry name" value="RibonucZ/Hydroxyglut_hydro"/>
</dbReference>
<evidence type="ECO:0000256" key="6">
    <source>
        <dbReference type="ARBA" id="ARBA00012477"/>
    </source>
</evidence>
<feature type="region of interest" description="Disordered" evidence="25">
    <location>
        <begin position="249"/>
        <end position="279"/>
    </location>
</feature>
<comment type="function">
    <text evidence="23">Zinc phosphodiesterase, which displays mitochondrial tRNA 3'-processing endonuclease activity. Involved in tRNA maturation, by removing a 3'-trailer from precursor tRNA. Associates with mitochondrial DNA complexes at the nucleoids to initiate RNA processing and ribosome assembly.</text>
</comment>
<evidence type="ECO:0000256" key="17">
    <source>
        <dbReference type="ARBA" id="ARBA00023242"/>
    </source>
</evidence>
<evidence type="ECO:0000256" key="14">
    <source>
        <dbReference type="ARBA" id="ARBA00022833"/>
    </source>
</evidence>
<evidence type="ECO:0000256" key="7">
    <source>
        <dbReference type="ARBA" id="ARBA00013357"/>
    </source>
</evidence>
<sequence length="1185" mass="126979">MGRHEVIPSTSCPGSQTDTGGPGTALSFTPSLTVFAALRRRARPPTRYSPSREGRVRGRSRSPVAGPRALSPAAAAGADSRAPTNRQAAARRAGAGRAAQDLPPPPVSRAVRRAAARHQGRGSRVVLHSPATRPARADSTAIRGQVTPSSGWVSRPQVGRAVSRGVGGSGGRGRDHASPNSPISPPPLLSLPTLSPLGLYLPLLLLVLHLHWPPHGRALSGPPGPAPADLSAPSAGALSGFPAPLHTGIILTSPGTPAGGSHSAPSGPPPADFPSTPRGALTAGVGGLGSFSPMLSSQINPGRLTVRFPDAVTGAVPPAVAVPVGPLQPGGQVMVPPISAGEYTGLPGSGSGGIGAVGIPEWETLLQTMRNVLHSLEKGPRPGVTTPLALDDQLRSGWAVSGGQMGVTSSPSAAPKEPSVPQVSLPPAAELESPGGSVVEATAVSGSGVALKVARLDQIFVTRMNWANVGGLSGLILTLRDTGLPKCDLSGPPQLQNYLEAIKVFSGSLQGIDLAVRPFTEPEYQDDTMMVYQVPIISSKAVDVNSAGGVSSQRSPGRESLKQKLHSAQKDSGLPTGKSSQTPGRWERIVTRDPSLVVSFICKLHDKKGNFLVLKAKEFGLPVGTPAIGPIIAQLKAGKSINFEGKEIFPGDVCTPAEPGPVFMVVECPSEDFITPITENETFRSYQEGESKSSVVLVIHITPEPILHNSSYRQWMDRFGPQTEHLILNEKSSTVHNLRSYKTQAQLNLVHSAIFPQLTPFQREEEETDFFGVRGECLLKYQLRPKLEWQRDAVIENNSAEFVKEAMDLPGFEEALKECKQLLASYSVASNENDPCYPEVVFLGTGSAVPMKTRNVSSTLVNVSPSQSLLLDCGEGTFGQLHRHYGEKINDVLSQISAVFISHIHADHHTGLLNILIEREKACISKGKSVSPVLVIGPTLLMTWLNQYHDHCQEILHHINLIPAKNLMEASEDLGPKSKGFITSLLKTYELEKFQTCLVRHCRNAYGCAILHKSGWKLVFSGDTMPCDDLVQIGKNASLLIHEATLEDGLEEEAIDKTHSTTSQAIGIGVKMNAEFIMLNHFSQRYAKLPLFSSDFSDKVGISFDHMRIRLSDFPIIPKLVNPLKVLFAEELEEMEERRERRELRNLKELQQAEDQMNGPQILTSAKRELEDNGQAVGIKKLKTS</sequence>
<feature type="compositionally biased region" description="Basic residues" evidence="25">
    <location>
        <begin position="110"/>
        <end position="121"/>
    </location>
</feature>
<evidence type="ECO:0000256" key="11">
    <source>
        <dbReference type="ARBA" id="ARBA00022723"/>
    </source>
</evidence>
<dbReference type="GO" id="GO:0042645">
    <property type="term" value="C:mitochondrial nucleoid"/>
    <property type="evidence" value="ECO:0007669"/>
    <property type="project" value="UniProtKB-SubCell"/>
</dbReference>
<keyword evidence="11" id="KW-0479">Metal-binding</keyword>
<evidence type="ECO:0000256" key="4">
    <source>
        <dbReference type="ARBA" id="ARBA00004436"/>
    </source>
</evidence>
<evidence type="ECO:0000256" key="24">
    <source>
        <dbReference type="ARBA" id="ARBA00047136"/>
    </source>
</evidence>
<dbReference type="Pfam" id="PF23023">
    <property type="entry name" value="Anti-Pycsar_Apyc1"/>
    <property type="match status" value="1"/>
</dbReference>
<evidence type="ECO:0000256" key="21">
    <source>
        <dbReference type="ARBA" id="ARBA00032104"/>
    </source>
</evidence>
<accession>A0AAD1S3J9</accession>
<evidence type="ECO:0000256" key="5">
    <source>
        <dbReference type="ARBA" id="ARBA00007823"/>
    </source>
</evidence>
<evidence type="ECO:0000256" key="20">
    <source>
        <dbReference type="ARBA" id="ARBA00030729"/>
    </source>
</evidence>
<feature type="compositionally biased region" description="Low complexity" evidence="25">
    <location>
        <begin position="252"/>
        <end position="265"/>
    </location>
</feature>
<evidence type="ECO:0000256" key="1">
    <source>
        <dbReference type="ARBA" id="ARBA00000402"/>
    </source>
</evidence>
<keyword evidence="8" id="KW-0597">Phosphoprotein</keyword>
<organism evidence="26 27">
    <name type="scientific">Pelobates cultripes</name>
    <name type="common">Western spadefoot toad</name>
    <dbReference type="NCBI Taxonomy" id="61616"/>
    <lineage>
        <taxon>Eukaryota</taxon>
        <taxon>Metazoa</taxon>
        <taxon>Chordata</taxon>
        <taxon>Craniata</taxon>
        <taxon>Vertebrata</taxon>
        <taxon>Euteleostomi</taxon>
        <taxon>Amphibia</taxon>
        <taxon>Batrachia</taxon>
        <taxon>Anura</taxon>
        <taxon>Pelobatoidea</taxon>
        <taxon>Pelobatidae</taxon>
        <taxon>Pelobates</taxon>
    </lineage>
</organism>
<keyword evidence="13" id="KW-0378">Hydrolase</keyword>
<dbReference type="Gene3D" id="3.60.15.10">
    <property type="entry name" value="Ribonuclease Z/Hydroxyacylglutathione hydrolase-like"/>
    <property type="match status" value="2"/>
</dbReference>
<evidence type="ECO:0000313" key="26">
    <source>
        <dbReference type="EMBL" id="CAH2292040.1"/>
    </source>
</evidence>
<evidence type="ECO:0000256" key="10">
    <source>
        <dbReference type="ARBA" id="ARBA00022722"/>
    </source>
</evidence>
<comment type="cofactor">
    <cofactor evidence="2">
        <name>Zn(2+)</name>
        <dbReference type="ChEBI" id="CHEBI:29105"/>
    </cofactor>
</comment>
<feature type="region of interest" description="Disordered" evidence="25">
    <location>
        <begin position="547"/>
        <end position="586"/>
    </location>
</feature>
<keyword evidence="17" id="KW-0539">Nucleus</keyword>
<dbReference type="GO" id="GO:0042781">
    <property type="term" value="F:3'-tRNA processing endoribonuclease activity"/>
    <property type="evidence" value="ECO:0007669"/>
    <property type="project" value="UniProtKB-EC"/>
</dbReference>
<dbReference type="SUPFAM" id="SSF56281">
    <property type="entry name" value="Metallo-hydrolase/oxidoreductase"/>
    <property type="match status" value="2"/>
</dbReference>
<feature type="region of interest" description="Disordered" evidence="25">
    <location>
        <begin position="401"/>
        <end position="429"/>
    </location>
</feature>
<dbReference type="PANTHER" id="PTHR12553">
    <property type="entry name" value="ZINC PHOSPHODIESTERASE ELAC PROTEIN 2"/>
    <property type="match status" value="1"/>
</dbReference>
<evidence type="ECO:0000256" key="15">
    <source>
        <dbReference type="ARBA" id="ARBA00022946"/>
    </source>
</evidence>
<evidence type="ECO:0000256" key="9">
    <source>
        <dbReference type="ARBA" id="ARBA00022694"/>
    </source>
</evidence>
<evidence type="ECO:0000256" key="19">
    <source>
        <dbReference type="ARBA" id="ARBA00030689"/>
    </source>
</evidence>
<dbReference type="AlphaFoldDB" id="A0AAD1S3J9"/>
<feature type="compositionally biased region" description="Polar residues" evidence="25">
    <location>
        <begin position="8"/>
        <end position="19"/>
    </location>
</feature>
<keyword evidence="15" id="KW-0809">Transit peptide</keyword>
<comment type="catalytic activity">
    <reaction evidence="1">
        <text>Endonucleolytic cleavage of RNA, removing extra 3' nucleotides from tRNA precursor, generating 3' termini of tRNAs. A 3'-hydroxy group is left at the tRNA terminus and a 5'-phosphoryl group is left at the trailer molecule.</text>
        <dbReference type="EC" id="3.1.26.11"/>
    </reaction>
</comment>
<reference evidence="26" key="1">
    <citation type="submission" date="2022-03" db="EMBL/GenBank/DDBJ databases">
        <authorList>
            <person name="Alioto T."/>
            <person name="Alioto T."/>
            <person name="Gomez Garrido J."/>
        </authorList>
    </citation>
    <scope>NUCLEOTIDE SEQUENCE</scope>
</reference>
<dbReference type="CDD" id="cd07718">
    <property type="entry name" value="RNaseZ_ELAC1_ELAC2-C-term-like_MBL-fold"/>
    <property type="match status" value="1"/>
</dbReference>
<evidence type="ECO:0000256" key="13">
    <source>
        <dbReference type="ARBA" id="ARBA00022801"/>
    </source>
</evidence>
<keyword evidence="16" id="KW-0496">Mitochondrion</keyword>
<dbReference type="EMBL" id="OW240916">
    <property type="protein sequence ID" value="CAH2292040.1"/>
    <property type="molecule type" value="Genomic_DNA"/>
</dbReference>
<keyword evidence="10" id="KW-0540">Nuclease</keyword>
<evidence type="ECO:0000256" key="23">
    <source>
        <dbReference type="ARBA" id="ARBA00046098"/>
    </source>
</evidence>
<evidence type="ECO:0000256" key="18">
    <source>
        <dbReference type="ARBA" id="ARBA00023271"/>
    </source>
</evidence>
<dbReference type="EC" id="3.1.26.11" evidence="6"/>
<feature type="region of interest" description="Disordered" evidence="25">
    <location>
        <begin position="1"/>
        <end position="186"/>
    </location>
</feature>
<evidence type="ECO:0000256" key="16">
    <source>
        <dbReference type="ARBA" id="ARBA00023128"/>
    </source>
</evidence>
<dbReference type="InterPro" id="IPR047151">
    <property type="entry name" value="RNZ2-like"/>
</dbReference>
<gene>
    <name evidence="26" type="ORF">PECUL_23A058746</name>
</gene>
<keyword evidence="14" id="KW-0862">Zinc</keyword>
<feature type="compositionally biased region" description="Low complexity" evidence="25">
    <location>
        <begin position="61"/>
        <end position="100"/>
    </location>
</feature>
<protein>
    <recommendedName>
        <fullName evidence="7">Zinc phosphodiesterase ELAC protein 2</fullName>
        <ecNumber evidence="6">3.1.26.11</ecNumber>
    </recommendedName>
    <alternativeName>
        <fullName evidence="22">ElaC homolog protein 2</fullName>
    </alternativeName>
    <alternativeName>
        <fullName evidence="20">Ribonuclease Z 2</fullName>
    </alternativeName>
    <alternativeName>
        <fullName evidence="21">tRNA 3 endonuclease 2</fullName>
    </alternativeName>
    <alternativeName>
        <fullName evidence="19">tRNase Z 2</fullName>
    </alternativeName>
</protein>
<name>A0AAD1S3J9_PELCU</name>
<comment type="subcellular location">
    <subcellularLocation>
        <location evidence="4">Mitochondrion matrix</location>
        <location evidence="4">Mitochondrion nucleoid</location>
    </subcellularLocation>
    <subcellularLocation>
        <location evidence="3">Nucleus</location>
    </subcellularLocation>
</comment>
<keyword evidence="9" id="KW-0819">tRNA processing</keyword>
<evidence type="ECO:0000313" key="27">
    <source>
        <dbReference type="Proteomes" id="UP001295444"/>
    </source>
</evidence>
<comment type="subunit">
    <text evidence="24">Homodimer. Interacts with PTCD1.</text>
</comment>
<evidence type="ECO:0000256" key="22">
    <source>
        <dbReference type="ARBA" id="ARBA00032616"/>
    </source>
</evidence>
<dbReference type="GO" id="GO:0046872">
    <property type="term" value="F:metal ion binding"/>
    <property type="evidence" value="ECO:0007669"/>
    <property type="project" value="UniProtKB-KW"/>
</dbReference>